<dbReference type="InterPro" id="IPR009195">
    <property type="entry name" value="Uncharacterised_YjbK"/>
</dbReference>
<dbReference type="InterPro" id="IPR033469">
    <property type="entry name" value="CYTH-like_dom_sf"/>
</dbReference>
<name>A0ABW2NS71_9BACL</name>
<dbReference type="RefSeq" id="WP_379748761.1">
    <property type="nucleotide sequence ID" value="NZ_JBHTCP010000014.1"/>
</dbReference>
<accession>A0ABW2NS71</accession>
<gene>
    <name evidence="2" type="ORF">ACFQPF_08995</name>
</gene>
<dbReference type="Proteomes" id="UP001596549">
    <property type="component" value="Unassembled WGS sequence"/>
</dbReference>
<organism evidence="2 3">
    <name type="scientific">Fictibacillus iocasae</name>
    <dbReference type="NCBI Taxonomy" id="2715437"/>
    <lineage>
        <taxon>Bacteria</taxon>
        <taxon>Bacillati</taxon>
        <taxon>Bacillota</taxon>
        <taxon>Bacilli</taxon>
        <taxon>Bacillales</taxon>
        <taxon>Fictibacillaceae</taxon>
        <taxon>Fictibacillus</taxon>
    </lineage>
</organism>
<dbReference type="Gene3D" id="2.40.320.10">
    <property type="entry name" value="Hypothetical Protein Pfu-838710-001"/>
    <property type="match status" value="1"/>
</dbReference>
<protein>
    <submittedName>
        <fullName evidence="2">CYTH domain-containing protein</fullName>
    </submittedName>
</protein>
<comment type="caution">
    <text evidence="2">The sequence shown here is derived from an EMBL/GenBank/DDBJ whole genome shotgun (WGS) entry which is preliminary data.</text>
</comment>
<dbReference type="SMART" id="SM01118">
    <property type="entry name" value="CYTH"/>
    <property type="match status" value="1"/>
</dbReference>
<dbReference type="CDD" id="cd07762">
    <property type="entry name" value="CYTH-like_Pase_1"/>
    <property type="match status" value="1"/>
</dbReference>
<dbReference type="SUPFAM" id="SSF55154">
    <property type="entry name" value="CYTH-like phosphatases"/>
    <property type="match status" value="1"/>
</dbReference>
<dbReference type="PIRSF" id="PIRSF012526">
    <property type="entry name" value="CYTH_UCP012526"/>
    <property type="match status" value="1"/>
</dbReference>
<dbReference type="PROSITE" id="PS51707">
    <property type="entry name" value="CYTH"/>
    <property type="match status" value="1"/>
</dbReference>
<dbReference type="InterPro" id="IPR023577">
    <property type="entry name" value="CYTH_domain"/>
</dbReference>
<dbReference type="Pfam" id="PF01928">
    <property type="entry name" value="CYTH"/>
    <property type="match status" value="1"/>
</dbReference>
<feature type="domain" description="CYTH" evidence="1">
    <location>
        <begin position="4"/>
        <end position="192"/>
    </location>
</feature>
<reference evidence="3" key="1">
    <citation type="journal article" date="2019" name="Int. J. Syst. Evol. Microbiol.">
        <title>The Global Catalogue of Microorganisms (GCM) 10K type strain sequencing project: providing services to taxonomists for standard genome sequencing and annotation.</title>
        <authorList>
            <consortium name="The Broad Institute Genomics Platform"/>
            <consortium name="The Broad Institute Genome Sequencing Center for Infectious Disease"/>
            <person name="Wu L."/>
            <person name="Ma J."/>
        </authorList>
    </citation>
    <scope>NUCLEOTIDE SEQUENCE [LARGE SCALE GENOMIC DNA]</scope>
    <source>
        <strain evidence="3">NBRC 106396</strain>
    </source>
</reference>
<evidence type="ECO:0000313" key="2">
    <source>
        <dbReference type="EMBL" id="MFC7371813.1"/>
    </source>
</evidence>
<dbReference type="EMBL" id="JBHTCP010000014">
    <property type="protein sequence ID" value="MFC7371813.1"/>
    <property type="molecule type" value="Genomic_DNA"/>
</dbReference>
<proteinExistence type="predicted"/>
<evidence type="ECO:0000313" key="3">
    <source>
        <dbReference type="Proteomes" id="UP001596549"/>
    </source>
</evidence>
<evidence type="ECO:0000259" key="1">
    <source>
        <dbReference type="PROSITE" id="PS51707"/>
    </source>
</evidence>
<keyword evidence="3" id="KW-1185">Reference proteome</keyword>
<sequence length="192" mass="22462">MKQELEIEFKNLVSEKDFHKIMDTFQLKEDQLKKQTNHYFDTPDFSLKAQRSALRIRHIEEGYVLTLKQPSQGHLLESHEILTDTVSREMISSSFFPEGGVRELVEQMGISPKEIRYLGSLTTYRTQVAYKSGLLFFDRSHYLGTIDYEIEYECDDDKSGAAIFSALMDELSIPIVKTENKIQRFFNFKQQQ</sequence>